<keyword evidence="2" id="KW-1185">Reference proteome</keyword>
<name>A0A151LZ76_ALLMI</name>
<reference evidence="1 2" key="1">
    <citation type="journal article" date="2012" name="Genome Biol.">
        <title>Sequencing three crocodilian genomes to illuminate the evolution of archosaurs and amniotes.</title>
        <authorList>
            <person name="St John J.A."/>
            <person name="Braun E.L."/>
            <person name="Isberg S.R."/>
            <person name="Miles L.G."/>
            <person name="Chong A.Y."/>
            <person name="Gongora J."/>
            <person name="Dalzell P."/>
            <person name="Moran C."/>
            <person name="Bed'hom B."/>
            <person name="Abzhanov A."/>
            <person name="Burgess S.C."/>
            <person name="Cooksey A.M."/>
            <person name="Castoe T.A."/>
            <person name="Crawford N.G."/>
            <person name="Densmore L.D."/>
            <person name="Drew J.C."/>
            <person name="Edwards S.V."/>
            <person name="Faircloth B.C."/>
            <person name="Fujita M.K."/>
            <person name="Greenwold M.J."/>
            <person name="Hoffmann F.G."/>
            <person name="Howard J.M."/>
            <person name="Iguchi T."/>
            <person name="Janes D.E."/>
            <person name="Khan S.Y."/>
            <person name="Kohno S."/>
            <person name="de Koning A.J."/>
            <person name="Lance S.L."/>
            <person name="McCarthy F.M."/>
            <person name="McCormack J.E."/>
            <person name="Merchant M.E."/>
            <person name="Peterson D.G."/>
            <person name="Pollock D.D."/>
            <person name="Pourmand N."/>
            <person name="Raney B.J."/>
            <person name="Roessler K.A."/>
            <person name="Sanford J.R."/>
            <person name="Sawyer R.H."/>
            <person name="Schmidt C.J."/>
            <person name="Triplett E.W."/>
            <person name="Tuberville T.D."/>
            <person name="Venegas-Anaya M."/>
            <person name="Howard J.T."/>
            <person name="Jarvis E.D."/>
            <person name="Guillette L.J.Jr."/>
            <person name="Glenn T.C."/>
            <person name="Green R.E."/>
            <person name="Ray D.A."/>
        </authorList>
    </citation>
    <scope>NUCLEOTIDE SEQUENCE [LARGE SCALE GENOMIC DNA]</scope>
    <source>
        <strain evidence="1">KSC_2009_1</strain>
    </source>
</reference>
<gene>
    <name evidence="1" type="ORF">Y1Q_0020140</name>
</gene>
<accession>A0A151LZ76</accession>
<dbReference type="Proteomes" id="UP000050525">
    <property type="component" value="Unassembled WGS sequence"/>
</dbReference>
<dbReference type="AlphaFoldDB" id="A0A151LZ76"/>
<sequence>MEIVTELALHSKQQDINIKPPPNLAKCVIIVIRKQATPHSFCLITNQFSMGKFTAGGEVKELAKRLKYFLKTPGENQLQDENSRFHDAYSCAQPTSLLNNIPNGKCVAELRSKNETFGKCKQH</sequence>
<protein>
    <submittedName>
        <fullName evidence="1">Uncharacterized protein</fullName>
    </submittedName>
</protein>
<evidence type="ECO:0000313" key="2">
    <source>
        <dbReference type="Proteomes" id="UP000050525"/>
    </source>
</evidence>
<organism evidence="1 2">
    <name type="scientific">Alligator mississippiensis</name>
    <name type="common">American alligator</name>
    <dbReference type="NCBI Taxonomy" id="8496"/>
    <lineage>
        <taxon>Eukaryota</taxon>
        <taxon>Metazoa</taxon>
        <taxon>Chordata</taxon>
        <taxon>Craniata</taxon>
        <taxon>Vertebrata</taxon>
        <taxon>Euteleostomi</taxon>
        <taxon>Archelosauria</taxon>
        <taxon>Archosauria</taxon>
        <taxon>Crocodylia</taxon>
        <taxon>Alligatoridae</taxon>
        <taxon>Alligatorinae</taxon>
        <taxon>Alligator</taxon>
    </lineage>
</organism>
<evidence type="ECO:0000313" key="1">
    <source>
        <dbReference type="EMBL" id="KYO17554.1"/>
    </source>
</evidence>
<proteinExistence type="predicted"/>
<comment type="caution">
    <text evidence="1">The sequence shown here is derived from an EMBL/GenBank/DDBJ whole genome shotgun (WGS) entry which is preliminary data.</text>
</comment>
<dbReference type="EMBL" id="AKHW03007000">
    <property type="protein sequence ID" value="KYO17554.1"/>
    <property type="molecule type" value="Genomic_DNA"/>
</dbReference>